<name>A0ABW4HRB8_9BACI</name>
<dbReference type="InterPro" id="IPR013325">
    <property type="entry name" value="RNA_pol_sigma_r2"/>
</dbReference>
<dbReference type="RefSeq" id="WP_251513024.1">
    <property type="nucleotide sequence ID" value="NZ_JAMBON010000009.1"/>
</dbReference>
<feature type="domain" description="RNA polymerase sigma factor 70 region 4 type 2" evidence="6">
    <location>
        <begin position="116"/>
        <end position="167"/>
    </location>
</feature>
<dbReference type="Pfam" id="PF04542">
    <property type="entry name" value="Sigma70_r2"/>
    <property type="match status" value="1"/>
</dbReference>
<sequence>MEEQGIIEQAKQHDEQAFAEIVTMYKPYIERLAFQFGIRPDSIPDVVQETFLNIHRSLHQFERGKFSTWLYQITLNVVRDHYRRKKRQWKIFNKVTEDKKLWLPGYFYFEEEEHDVLHEAVKQLDEKYRIPIILFYFHDQSYEEIAIILKIKLSSVKTRMHRGRGKLKEAYLKLERRGAARDGRQTIG</sequence>
<keyword evidence="2" id="KW-0805">Transcription regulation</keyword>
<dbReference type="SUPFAM" id="SSF88659">
    <property type="entry name" value="Sigma3 and sigma4 domains of RNA polymerase sigma factors"/>
    <property type="match status" value="1"/>
</dbReference>
<dbReference type="InterPro" id="IPR013249">
    <property type="entry name" value="RNA_pol_sigma70_r4_t2"/>
</dbReference>
<evidence type="ECO:0000256" key="1">
    <source>
        <dbReference type="ARBA" id="ARBA00010641"/>
    </source>
</evidence>
<accession>A0ABW4HRB8</accession>
<protein>
    <submittedName>
        <fullName evidence="7">RNA polymerase sigma factor</fullName>
    </submittedName>
</protein>
<feature type="domain" description="RNA polymerase sigma-70 region 2" evidence="5">
    <location>
        <begin position="22"/>
        <end position="87"/>
    </location>
</feature>
<organism evidence="7 8">
    <name type="scientific">Oceanobacillus luteolus</name>
    <dbReference type="NCBI Taxonomy" id="1274358"/>
    <lineage>
        <taxon>Bacteria</taxon>
        <taxon>Bacillati</taxon>
        <taxon>Bacillota</taxon>
        <taxon>Bacilli</taxon>
        <taxon>Bacillales</taxon>
        <taxon>Bacillaceae</taxon>
        <taxon>Oceanobacillus</taxon>
    </lineage>
</organism>
<dbReference type="EMBL" id="JBHUDE010000034">
    <property type="protein sequence ID" value="MFD1607369.1"/>
    <property type="molecule type" value="Genomic_DNA"/>
</dbReference>
<keyword evidence="4" id="KW-0804">Transcription</keyword>
<evidence type="ECO:0000313" key="7">
    <source>
        <dbReference type="EMBL" id="MFD1607369.1"/>
    </source>
</evidence>
<keyword evidence="8" id="KW-1185">Reference proteome</keyword>
<evidence type="ECO:0000256" key="2">
    <source>
        <dbReference type="ARBA" id="ARBA00023015"/>
    </source>
</evidence>
<dbReference type="InterPro" id="IPR014284">
    <property type="entry name" value="RNA_pol_sigma-70_dom"/>
</dbReference>
<dbReference type="PANTHER" id="PTHR43133">
    <property type="entry name" value="RNA POLYMERASE ECF-TYPE SIGMA FACTO"/>
    <property type="match status" value="1"/>
</dbReference>
<dbReference type="NCBIfam" id="TIGR02937">
    <property type="entry name" value="sigma70-ECF"/>
    <property type="match status" value="1"/>
</dbReference>
<dbReference type="InterPro" id="IPR013324">
    <property type="entry name" value="RNA_pol_sigma_r3/r4-like"/>
</dbReference>
<dbReference type="InterPro" id="IPR039425">
    <property type="entry name" value="RNA_pol_sigma-70-like"/>
</dbReference>
<evidence type="ECO:0000256" key="4">
    <source>
        <dbReference type="ARBA" id="ARBA00023163"/>
    </source>
</evidence>
<evidence type="ECO:0000259" key="6">
    <source>
        <dbReference type="Pfam" id="PF08281"/>
    </source>
</evidence>
<comment type="caution">
    <text evidence="7">The sequence shown here is derived from an EMBL/GenBank/DDBJ whole genome shotgun (WGS) entry which is preliminary data.</text>
</comment>
<proteinExistence type="inferred from homology"/>
<gene>
    <name evidence="7" type="ORF">ACFSBH_06870</name>
</gene>
<dbReference type="Proteomes" id="UP001597221">
    <property type="component" value="Unassembled WGS sequence"/>
</dbReference>
<dbReference type="PANTHER" id="PTHR43133:SF51">
    <property type="entry name" value="RNA POLYMERASE SIGMA FACTOR"/>
    <property type="match status" value="1"/>
</dbReference>
<evidence type="ECO:0000256" key="3">
    <source>
        <dbReference type="ARBA" id="ARBA00023082"/>
    </source>
</evidence>
<dbReference type="Pfam" id="PF08281">
    <property type="entry name" value="Sigma70_r4_2"/>
    <property type="match status" value="1"/>
</dbReference>
<evidence type="ECO:0000313" key="8">
    <source>
        <dbReference type="Proteomes" id="UP001597221"/>
    </source>
</evidence>
<dbReference type="SUPFAM" id="SSF88946">
    <property type="entry name" value="Sigma2 domain of RNA polymerase sigma factors"/>
    <property type="match status" value="1"/>
</dbReference>
<evidence type="ECO:0000259" key="5">
    <source>
        <dbReference type="Pfam" id="PF04542"/>
    </source>
</evidence>
<comment type="similarity">
    <text evidence="1">Belongs to the sigma-70 factor family. ECF subfamily.</text>
</comment>
<dbReference type="InterPro" id="IPR036388">
    <property type="entry name" value="WH-like_DNA-bd_sf"/>
</dbReference>
<dbReference type="CDD" id="cd06171">
    <property type="entry name" value="Sigma70_r4"/>
    <property type="match status" value="1"/>
</dbReference>
<dbReference type="Gene3D" id="1.10.1740.10">
    <property type="match status" value="1"/>
</dbReference>
<reference evidence="8" key="1">
    <citation type="journal article" date="2019" name="Int. J. Syst. Evol. Microbiol.">
        <title>The Global Catalogue of Microorganisms (GCM) 10K type strain sequencing project: providing services to taxonomists for standard genome sequencing and annotation.</title>
        <authorList>
            <consortium name="The Broad Institute Genomics Platform"/>
            <consortium name="The Broad Institute Genome Sequencing Center for Infectious Disease"/>
            <person name="Wu L."/>
            <person name="Ma J."/>
        </authorList>
    </citation>
    <scope>NUCLEOTIDE SEQUENCE [LARGE SCALE GENOMIC DNA]</scope>
    <source>
        <strain evidence="8">CGMCC 1.12376</strain>
    </source>
</reference>
<dbReference type="InterPro" id="IPR007627">
    <property type="entry name" value="RNA_pol_sigma70_r2"/>
</dbReference>
<keyword evidence="3" id="KW-0731">Sigma factor</keyword>
<dbReference type="Gene3D" id="1.10.10.10">
    <property type="entry name" value="Winged helix-like DNA-binding domain superfamily/Winged helix DNA-binding domain"/>
    <property type="match status" value="1"/>
</dbReference>